<evidence type="ECO:0000259" key="4">
    <source>
        <dbReference type="PROSITE" id="PS50932"/>
    </source>
</evidence>
<evidence type="ECO:0000256" key="1">
    <source>
        <dbReference type="ARBA" id="ARBA00023015"/>
    </source>
</evidence>
<dbReference type="GO" id="GO:0003700">
    <property type="term" value="F:DNA-binding transcription factor activity"/>
    <property type="evidence" value="ECO:0007669"/>
    <property type="project" value="TreeGrafter"/>
</dbReference>
<evidence type="ECO:0000256" key="2">
    <source>
        <dbReference type="ARBA" id="ARBA00023125"/>
    </source>
</evidence>
<dbReference type="Gene3D" id="1.10.260.40">
    <property type="entry name" value="lambda repressor-like DNA-binding domains"/>
    <property type="match status" value="1"/>
</dbReference>
<dbReference type="InterPro" id="IPR010982">
    <property type="entry name" value="Lambda_DNA-bd_dom_sf"/>
</dbReference>
<dbReference type="PANTHER" id="PTHR30146">
    <property type="entry name" value="LACI-RELATED TRANSCRIPTIONAL REPRESSOR"/>
    <property type="match status" value="1"/>
</dbReference>
<feature type="domain" description="HTH lacI-type" evidence="4">
    <location>
        <begin position="4"/>
        <end position="58"/>
    </location>
</feature>
<accession>A0A5Q2F7U8</accession>
<dbReference type="Pfam" id="PF00356">
    <property type="entry name" value="LacI"/>
    <property type="match status" value="1"/>
</dbReference>
<dbReference type="RefSeq" id="WP_153571509.1">
    <property type="nucleotide sequence ID" value="NZ_CP045725.1"/>
</dbReference>
<dbReference type="SUPFAM" id="SSF47413">
    <property type="entry name" value="lambda repressor-like DNA-binding domains"/>
    <property type="match status" value="1"/>
</dbReference>
<dbReference type="InterPro" id="IPR028082">
    <property type="entry name" value="Peripla_BP_I"/>
</dbReference>
<protein>
    <submittedName>
        <fullName evidence="5">LacI family DNA-binding transcriptional regulator</fullName>
    </submittedName>
</protein>
<gene>
    <name evidence="5" type="ORF">Rai3103_04085</name>
</gene>
<sequence>MNDPTQSDVARRAGVSRGLVSLALSGSTRVAPQTRRRIVAAAEELGYTRNLGAASLASARSPIVGVVLPNLRNPFFEAVVEAIQEAARGHALLPLVATASNDDALERSVVGRFQELRAAGAVLVSPFAPAATLSAYAELLPVVTVGSEALSPGVDAVHVDEAAAAELLVDHLLARGYREIIHLSPRGQEADPSVSVRRREQVRAMAAHGLSTRILEAEDDAGEVVRRLLAEDPPDVPWAITAHNDLMAMDAVAALRAAGVAVGRDVGVCGFDDTYLAGRAEFSLTSVDQHPALLGEAALDLLVARQADPTRPGQECVIAPRLSVRSST</sequence>
<dbReference type="SUPFAM" id="SSF53822">
    <property type="entry name" value="Periplasmic binding protein-like I"/>
    <property type="match status" value="1"/>
</dbReference>
<evidence type="ECO:0000313" key="6">
    <source>
        <dbReference type="Proteomes" id="UP000386847"/>
    </source>
</evidence>
<name>A0A5Q2F7U8_9ACTN</name>
<keyword evidence="2 5" id="KW-0238">DNA-binding</keyword>
<dbReference type="SMART" id="SM00354">
    <property type="entry name" value="HTH_LACI"/>
    <property type="match status" value="1"/>
</dbReference>
<dbReference type="PROSITE" id="PS50932">
    <property type="entry name" value="HTH_LACI_2"/>
    <property type="match status" value="1"/>
</dbReference>
<dbReference type="KEGG" id="rain:Rai3103_04085"/>
<keyword evidence="6" id="KW-1185">Reference proteome</keyword>
<dbReference type="CDD" id="cd01392">
    <property type="entry name" value="HTH_LacI"/>
    <property type="match status" value="1"/>
</dbReference>
<dbReference type="EMBL" id="CP045725">
    <property type="protein sequence ID" value="QGF22982.1"/>
    <property type="molecule type" value="Genomic_DNA"/>
</dbReference>
<dbReference type="PANTHER" id="PTHR30146:SF109">
    <property type="entry name" value="HTH-TYPE TRANSCRIPTIONAL REGULATOR GALS"/>
    <property type="match status" value="1"/>
</dbReference>
<proteinExistence type="predicted"/>
<keyword evidence="3" id="KW-0804">Transcription</keyword>
<evidence type="ECO:0000256" key="3">
    <source>
        <dbReference type="ARBA" id="ARBA00023163"/>
    </source>
</evidence>
<dbReference type="Pfam" id="PF13377">
    <property type="entry name" value="Peripla_BP_3"/>
    <property type="match status" value="1"/>
</dbReference>
<dbReference type="AlphaFoldDB" id="A0A5Q2F7U8"/>
<dbReference type="Gene3D" id="3.40.50.2300">
    <property type="match status" value="2"/>
</dbReference>
<dbReference type="GO" id="GO:0000976">
    <property type="term" value="F:transcription cis-regulatory region binding"/>
    <property type="evidence" value="ECO:0007669"/>
    <property type="project" value="TreeGrafter"/>
</dbReference>
<evidence type="ECO:0000313" key="5">
    <source>
        <dbReference type="EMBL" id="QGF22982.1"/>
    </source>
</evidence>
<dbReference type="InterPro" id="IPR046335">
    <property type="entry name" value="LacI/GalR-like_sensor"/>
</dbReference>
<dbReference type="Proteomes" id="UP000386847">
    <property type="component" value="Chromosome"/>
</dbReference>
<keyword evidence="1" id="KW-0805">Transcription regulation</keyword>
<dbReference type="InterPro" id="IPR000843">
    <property type="entry name" value="HTH_LacI"/>
</dbReference>
<reference evidence="5 6" key="1">
    <citation type="submission" date="2019-10" db="EMBL/GenBank/DDBJ databases">
        <title>Genomic analysis of Raineyella sp. CBA3103.</title>
        <authorList>
            <person name="Roh S.W."/>
        </authorList>
    </citation>
    <scope>NUCLEOTIDE SEQUENCE [LARGE SCALE GENOMIC DNA]</scope>
    <source>
        <strain evidence="5 6">CBA3103</strain>
    </source>
</reference>
<dbReference type="CDD" id="cd06267">
    <property type="entry name" value="PBP1_LacI_sugar_binding-like"/>
    <property type="match status" value="1"/>
</dbReference>
<organism evidence="5 6">
    <name type="scientific">Raineyella fluvialis</name>
    <dbReference type="NCBI Taxonomy" id="2662261"/>
    <lineage>
        <taxon>Bacteria</taxon>
        <taxon>Bacillati</taxon>
        <taxon>Actinomycetota</taxon>
        <taxon>Actinomycetes</taxon>
        <taxon>Propionibacteriales</taxon>
        <taxon>Propionibacteriaceae</taxon>
        <taxon>Raineyella</taxon>
    </lineage>
</organism>